<evidence type="ECO:0000256" key="1">
    <source>
        <dbReference type="ARBA" id="ARBA00004337"/>
    </source>
</evidence>
<dbReference type="Proteomes" id="UP001208570">
    <property type="component" value="Unassembled WGS sequence"/>
</dbReference>
<keyword evidence="3" id="KW-0813">Transport</keyword>
<comment type="catalytic activity">
    <reaction evidence="12">
        <text>Ca(2+)(in) = Ca(2+)(out)</text>
        <dbReference type="Rhea" id="RHEA:29671"/>
        <dbReference type="ChEBI" id="CHEBI:29108"/>
    </reaction>
</comment>
<evidence type="ECO:0000256" key="3">
    <source>
        <dbReference type="ARBA" id="ARBA00022448"/>
    </source>
</evidence>
<keyword evidence="8" id="KW-0406">Ion transport</keyword>
<dbReference type="CDD" id="cd21050">
    <property type="entry name" value="ELD_TRPML"/>
    <property type="match status" value="1"/>
</dbReference>
<reference evidence="16" key="1">
    <citation type="journal article" date="2023" name="Mol. Biol. Evol.">
        <title>Third-Generation Sequencing Reveals the Adaptive Role of the Epigenome in Three Deep-Sea Polychaetes.</title>
        <authorList>
            <person name="Perez M."/>
            <person name="Aroh O."/>
            <person name="Sun Y."/>
            <person name="Lan Y."/>
            <person name="Juniper S.K."/>
            <person name="Young C.R."/>
            <person name="Angers B."/>
            <person name="Qian P.Y."/>
        </authorList>
    </citation>
    <scope>NUCLEOTIDE SEQUENCE</scope>
    <source>
        <strain evidence="16">P08H-3</strain>
    </source>
</reference>
<feature type="transmembrane region" description="Helical" evidence="13">
    <location>
        <begin position="353"/>
        <end position="373"/>
    </location>
</feature>
<keyword evidence="4" id="KW-1003">Cell membrane</keyword>
<dbReference type="GO" id="GO:0005765">
    <property type="term" value="C:lysosomal membrane"/>
    <property type="evidence" value="ECO:0007669"/>
    <property type="project" value="TreeGrafter"/>
</dbReference>
<evidence type="ECO:0000256" key="2">
    <source>
        <dbReference type="ARBA" id="ARBA00004651"/>
    </source>
</evidence>
<evidence type="ECO:0000256" key="7">
    <source>
        <dbReference type="ARBA" id="ARBA00022989"/>
    </source>
</evidence>
<keyword evidence="17" id="KW-1185">Reference proteome</keyword>
<comment type="subcellular location">
    <subcellularLocation>
        <location evidence="2">Cell membrane</location>
        <topology evidence="2">Multi-pass membrane protein</topology>
    </subcellularLocation>
    <subcellularLocation>
        <location evidence="1">Endosome membrane</location>
        <topology evidence="1">Multi-pass membrane protein</topology>
    </subcellularLocation>
</comment>
<evidence type="ECO:0000256" key="5">
    <source>
        <dbReference type="ARBA" id="ARBA00022692"/>
    </source>
</evidence>
<evidence type="ECO:0000259" key="15">
    <source>
        <dbReference type="Pfam" id="PF21381"/>
    </source>
</evidence>
<evidence type="ECO:0000259" key="14">
    <source>
        <dbReference type="Pfam" id="PF08016"/>
    </source>
</evidence>
<gene>
    <name evidence="16" type="ORF">LSH36_552g01131</name>
</gene>
<dbReference type="GO" id="GO:0005886">
    <property type="term" value="C:plasma membrane"/>
    <property type="evidence" value="ECO:0007669"/>
    <property type="project" value="UniProtKB-SubCell"/>
</dbReference>
<evidence type="ECO:0000256" key="8">
    <source>
        <dbReference type="ARBA" id="ARBA00023065"/>
    </source>
</evidence>
<organism evidence="16 17">
    <name type="scientific">Paralvinella palmiformis</name>
    <dbReference type="NCBI Taxonomy" id="53620"/>
    <lineage>
        <taxon>Eukaryota</taxon>
        <taxon>Metazoa</taxon>
        <taxon>Spiralia</taxon>
        <taxon>Lophotrochozoa</taxon>
        <taxon>Annelida</taxon>
        <taxon>Polychaeta</taxon>
        <taxon>Sedentaria</taxon>
        <taxon>Canalipalpata</taxon>
        <taxon>Terebellida</taxon>
        <taxon>Terebelliformia</taxon>
        <taxon>Alvinellidae</taxon>
        <taxon>Paralvinella</taxon>
    </lineage>
</organism>
<dbReference type="PANTHER" id="PTHR12127">
    <property type="entry name" value="MUCOLIPIN"/>
    <property type="match status" value="1"/>
</dbReference>
<feature type="transmembrane region" description="Helical" evidence="13">
    <location>
        <begin position="492"/>
        <end position="514"/>
    </location>
</feature>
<keyword evidence="10" id="KW-1015">Disulfide bond</keyword>
<dbReference type="GO" id="GO:0072345">
    <property type="term" value="F:NAADP-sensitive calcium-release channel activity"/>
    <property type="evidence" value="ECO:0007669"/>
    <property type="project" value="TreeGrafter"/>
</dbReference>
<dbReference type="InterPro" id="IPR013122">
    <property type="entry name" value="PKD1_2_channel"/>
</dbReference>
<accession>A0AAD9J6M0</accession>
<proteinExistence type="predicted"/>
<keyword evidence="9 13" id="KW-0472">Membrane</keyword>
<dbReference type="EMBL" id="JAODUP010000552">
    <property type="protein sequence ID" value="KAK2147451.1"/>
    <property type="molecule type" value="Genomic_DNA"/>
</dbReference>
<dbReference type="Gene3D" id="1.10.287.70">
    <property type="match status" value="1"/>
</dbReference>
<keyword evidence="6" id="KW-0967">Endosome</keyword>
<evidence type="ECO:0000313" key="17">
    <source>
        <dbReference type="Proteomes" id="UP001208570"/>
    </source>
</evidence>
<feature type="transmembrane region" description="Helical" evidence="13">
    <location>
        <begin position="385"/>
        <end position="405"/>
    </location>
</feature>
<feature type="transmembrane region" description="Helical" evidence="13">
    <location>
        <begin position="425"/>
        <end position="447"/>
    </location>
</feature>
<feature type="transmembrane region" description="Helical" evidence="13">
    <location>
        <begin position="300"/>
        <end position="321"/>
    </location>
</feature>
<dbReference type="InterPro" id="IPR039031">
    <property type="entry name" value="Mucolipin"/>
</dbReference>
<keyword evidence="7 13" id="KW-1133">Transmembrane helix</keyword>
<evidence type="ECO:0000256" key="13">
    <source>
        <dbReference type="SAM" id="Phobius"/>
    </source>
</evidence>
<dbReference type="Pfam" id="PF21381">
    <property type="entry name" value="MCLN_ECD"/>
    <property type="match status" value="1"/>
</dbReference>
<keyword evidence="11" id="KW-0407">Ion channel</keyword>
<protein>
    <recommendedName>
        <fullName evidence="18">Mucolipin-3</fullName>
    </recommendedName>
</protein>
<comment type="caution">
    <text evidence="16">The sequence shown here is derived from an EMBL/GenBank/DDBJ whole genome shotgun (WGS) entry which is preliminary data.</text>
</comment>
<dbReference type="PANTHER" id="PTHR12127:SF7">
    <property type="entry name" value="SD02261P"/>
    <property type="match status" value="1"/>
</dbReference>
<evidence type="ECO:0000313" key="16">
    <source>
        <dbReference type="EMBL" id="KAK2147451.1"/>
    </source>
</evidence>
<sequence>MMDDDTQFSQSYGTINSSASDDCFEDEDLLRRRLKYFFFSPCQKWQAKGKFPWKLILQLTKVVLVTIQLAIFGLSRSSHVEFMEKSSLSFKHLYLKDWSSDLETMPYPPSSGAFAVYTHQEFFSSVNYAMERYDETENIAVGTYQFIRQNKLSKVPCIVMCNTHYRLSKNWAHNQSYEFDAAQETTCFPVSFVLEYNNKTGHHKKAYNISHYLELHNHSINFDGIVKSVLKFNLTAIHLKFVSRLSSPDCYTFFIQIEYDNSQHDGQILVNLKVSEVPLACFGEIYYDGGRSSEAILSTIFDIVVIIVSMLSLILCVRSLIKGHMLKMRVVKFFKVRYNKKLTYSDRLEFLNLWYVLIVINDFLAMVGSGYKIAIENKLSYNYEVCSLLLGTSSLLVWFGVLRYLGFFYKYNVLILTMKKSAPNIFRFLVCAGVFYFGFTICGWVVLGPYHIKFRQLHAASACLFSLVNGDDMYVTFAAISPDSYVWWYSMIYLYTFISLFIYVILSVFISVIMDTYETIKTTIEEFIDQCNDEACTLFRSVSTERRLRKYDCGSRSCLCDCLPAFCCNKDQLNERNDSDEDTNLIS</sequence>
<evidence type="ECO:0008006" key="18">
    <source>
        <dbReference type="Google" id="ProtNLM"/>
    </source>
</evidence>
<feature type="domain" description="Polycystin cation channel PKD1/PKD2" evidence="14">
    <location>
        <begin position="388"/>
        <end position="520"/>
    </location>
</feature>
<dbReference type="InterPro" id="IPR049134">
    <property type="entry name" value="MCLN_ECD"/>
</dbReference>
<evidence type="ECO:0000256" key="11">
    <source>
        <dbReference type="ARBA" id="ARBA00023303"/>
    </source>
</evidence>
<dbReference type="GO" id="GO:0010008">
    <property type="term" value="C:endosome membrane"/>
    <property type="evidence" value="ECO:0007669"/>
    <property type="project" value="UniProtKB-SubCell"/>
</dbReference>
<feature type="domain" description="Mucolipin extracytosolic" evidence="15">
    <location>
        <begin position="80"/>
        <end position="275"/>
    </location>
</feature>
<evidence type="ECO:0000256" key="9">
    <source>
        <dbReference type="ARBA" id="ARBA00023136"/>
    </source>
</evidence>
<evidence type="ECO:0000256" key="12">
    <source>
        <dbReference type="ARBA" id="ARBA00036634"/>
    </source>
</evidence>
<evidence type="ECO:0000256" key="4">
    <source>
        <dbReference type="ARBA" id="ARBA00022475"/>
    </source>
</evidence>
<keyword evidence="5 13" id="KW-0812">Transmembrane</keyword>
<name>A0AAD9J6M0_9ANNE</name>
<evidence type="ECO:0000256" key="6">
    <source>
        <dbReference type="ARBA" id="ARBA00022753"/>
    </source>
</evidence>
<dbReference type="Pfam" id="PF08016">
    <property type="entry name" value="PKD_channel"/>
    <property type="match status" value="1"/>
</dbReference>
<dbReference type="AlphaFoldDB" id="A0AAD9J6M0"/>
<evidence type="ECO:0000256" key="10">
    <source>
        <dbReference type="ARBA" id="ARBA00023157"/>
    </source>
</evidence>